<sequence length="77" mass="8190">MRLSRLTQDVDVLGHGGHDLRDFSTAGLRRGRTHLWTLHRLRPAAIPGTGAAGTLLRHVPADTAGESVGEVTAVASR</sequence>
<organism evidence="1 2">
    <name type="scientific">Actinocatenispora sera</name>
    <dbReference type="NCBI Taxonomy" id="390989"/>
    <lineage>
        <taxon>Bacteria</taxon>
        <taxon>Bacillati</taxon>
        <taxon>Actinomycetota</taxon>
        <taxon>Actinomycetes</taxon>
        <taxon>Micromonosporales</taxon>
        <taxon>Micromonosporaceae</taxon>
        <taxon>Actinocatenispora</taxon>
    </lineage>
</organism>
<accession>A0A810L842</accession>
<evidence type="ECO:0000313" key="1">
    <source>
        <dbReference type="EMBL" id="BCJ31407.1"/>
    </source>
</evidence>
<dbReference type="AlphaFoldDB" id="A0A810L842"/>
<reference evidence="1" key="1">
    <citation type="submission" date="2020-08" db="EMBL/GenBank/DDBJ databases">
        <title>Whole genome shotgun sequence of Actinocatenispora sera NBRC 101916.</title>
        <authorList>
            <person name="Komaki H."/>
            <person name="Tamura T."/>
        </authorList>
    </citation>
    <scope>NUCLEOTIDE SEQUENCE</scope>
    <source>
        <strain evidence="1">NBRC 101916</strain>
    </source>
</reference>
<evidence type="ECO:0000313" key="2">
    <source>
        <dbReference type="Proteomes" id="UP000680750"/>
    </source>
</evidence>
<dbReference type="KEGG" id="aser:Asera_55150"/>
<dbReference type="EMBL" id="AP023354">
    <property type="protein sequence ID" value="BCJ31407.1"/>
    <property type="molecule type" value="Genomic_DNA"/>
</dbReference>
<protein>
    <submittedName>
        <fullName evidence="1">Uncharacterized protein</fullName>
    </submittedName>
</protein>
<keyword evidence="2" id="KW-1185">Reference proteome</keyword>
<name>A0A810L842_9ACTN</name>
<gene>
    <name evidence="1" type="ORF">Asera_55150</name>
</gene>
<dbReference type="Proteomes" id="UP000680750">
    <property type="component" value="Chromosome"/>
</dbReference>
<proteinExistence type="predicted"/>